<dbReference type="OrthoDB" id="1911848at2759"/>
<dbReference type="PANTHER" id="PTHR37542">
    <property type="entry name" value="HELO DOMAIN-CONTAINING PROTEIN-RELATED"/>
    <property type="match status" value="1"/>
</dbReference>
<dbReference type="AlphaFoldDB" id="A0A9P9BTM0"/>
<keyword evidence="3" id="KW-1185">Reference proteome</keyword>
<evidence type="ECO:0000313" key="2">
    <source>
        <dbReference type="EMBL" id="KAH7030604.1"/>
    </source>
</evidence>
<dbReference type="GO" id="GO:0004672">
    <property type="term" value="F:protein kinase activity"/>
    <property type="evidence" value="ECO:0007669"/>
    <property type="project" value="InterPro"/>
</dbReference>
<dbReference type="GO" id="GO:0005524">
    <property type="term" value="F:ATP binding"/>
    <property type="evidence" value="ECO:0007669"/>
    <property type="project" value="InterPro"/>
</dbReference>
<sequence>MSGVVEAIPLIVLGIEMLIKLIRKAVQTAEKRKEVKELASYFYQFALSSDKDVLKKIERRATLILRDPTVSSDDNKKLHKIMTTIRSTIVTIEADLDAYVAVADKVFSREKKRLLKNVDSNARRLHADFNRFTSLVDSQEVLRRTPEHLLETYDFDVDPRTPRIWITKSTCIAVGRLSRPTNGVEAGRGLFLLGVRPYSGNLQQRDAQTATAVLNRHLASAEPIPGIRRIIGFRNEENPHVGLSGEFLLVMKIPEIGRRSSWSTLRKCMPRIRKVPSLNEKIGLCAKLANAVLQVHRLGLVHKSIRPEAVLLVENSIAGQKGGGGAQEQRQQQQQQQQQAEGLDRANLYLVDWKHARQSTLHQTRLFGDSAWTANIYQHPQRQGELAESEYCMGHDIYSLGVCMLEILSWNSLVVRQHDDNDDKNLENDEDALICKDFRDAFVALGLDKRGAPPDTFKSEAEWLTKSPASVKSTLLHIVEVIVPIRAGRRMAATIKKCLDCLDDGDERSQHDDNVRRFQERTEKEVGADFVEDILAEIRAVECAL</sequence>
<dbReference type="EMBL" id="JAGTJQ010000005">
    <property type="protein sequence ID" value="KAH7030604.1"/>
    <property type="molecule type" value="Genomic_DNA"/>
</dbReference>
<gene>
    <name evidence="2" type="ORF">B0I36DRAFT_362437</name>
</gene>
<dbReference type="RefSeq" id="XP_046012284.1">
    <property type="nucleotide sequence ID" value="XM_046158659.1"/>
</dbReference>
<feature type="domain" description="Protein kinase" evidence="1">
    <location>
        <begin position="166"/>
        <end position="522"/>
    </location>
</feature>
<evidence type="ECO:0000259" key="1">
    <source>
        <dbReference type="PROSITE" id="PS50011"/>
    </source>
</evidence>
<protein>
    <recommendedName>
        <fullName evidence="1">Protein kinase domain-containing protein</fullName>
    </recommendedName>
</protein>
<proteinExistence type="predicted"/>
<comment type="caution">
    <text evidence="2">The sequence shown here is derived from an EMBL/GenBank/DDBJ whole genome shotgun (WGS) entry which is preliminary data.</text>
</comment>
<reference evidence="2" key="1">
    <citation type="journal article" date="2021" name="Nat. Commun.">
        <title>Genetic determinants of endophytism in the Arabidopsis root mycobiome.</title>
        <authorList>
            <person name="Mesny F."/>
            <person name="Miyauchi S."/>
            <person name="Thiergart T."/>
            <person name="Pickel B."/>
            <person name="Atanasova L."/>
            <person name="Karlsson M."/>
            <person name="Huettel B."/>
            <person name="Barry K.W."/>
            <person name="Haridas S."/>
            <person name="Chen C."/>
            <person name="Bauer D."/>
            <person name="Andreopoulos W."/>
            <person name="Pangilinan J."/>
            <person name="LaButti K."/>
            <person name="Riley R."/>
            <person name="Lipzen A."/>
            <person name="Clum A."/>
            <person name="Drula E."/>
            <person name="Henrissat B."/>
            <person name="Kohler A."/>
            <person name="Grigoriev I.V."/>
            <person name="Martin F.M."/>
            <person name="Hacquard S."/>
        </authorList>
    </citation>
    <scope>NUCLEOTIDE SEQUENCE</scope>
    <source>
        <strain evidence="2">MPI-CAGE-CH-0230</strain>
    </source>
</reference>
<dbReference type="InterPro" id="IPR011009">
    <property type="entry name" value="Kinase-like_dom_sf"/>
</dbReference>
<dbReference type="Gene3D" id="1.10.510.10">
    <property type="entry name" value="Transferase(Phosphotransferase) domain 1"/>
    <property type="match status" value="1"/>
</dbReference>
<dbReference type="PROSITE" id="PS50011">
    <property type="entry name" value="PROTEIN_KINASE_DOM"/>
    <property type="match status" value="1"/>
</dbReference>
<organism evidence="2 3">
    <name type="scientific">Microdochium trichocladiopsis</name>
    <dbReference type="NCBI Taxonomy" id="1682393"/>
    <lineage>
        <taxon>Eukaryota</taxon>
        <taxon>Fungi</taxon>
        <taxon>Dikarya</taxon>
        <taxon>Ascomycota</taxon>
        <taxon>Pezizomycotina</taxon>
        <taxon>Sordariomycetes</taxon>
        <taxon>Xylariomycetidae</taxon>
        <taxon>Xylariales</taxon>
        <taxon>Microdochiaceae</taxon>
        <taxon>Microdochium</taxon>
    </lineage>
</organism>
<name>A0A9P9BTM0_9PEZI</name>
<dbReference type="PANTHER" id="PTHR37542:SF3">
    <property type="entry name" value="PRION-INHIBITION AND PROPAGATION HELO DOMAIN-CONTAINING PROTEIN"/>
    <property type="match status" value="1"/>
</dbReference>
<evidence type="ECO:0000313" key="3">
    <source>
        <dbReference type="Proteomes" id="UP000756346"/>
    </source>
</evidence>
<dbReference type="InterPro" id="IPR000719">
    <property type="entry name" value="Prot_kinase_dom"/>
</dbReference>
<accession>A0A9P9BTM0</accession>
<dbReference type="GeneID" id="70188205"/>
<dbReference type="SUPFAM" id="SSF56112">
    <property type="entry name" value="Protein kinase-like (PK-like)"/>
    <property type="match status" value="1"/>
</dbReference>
<dbReference type="Proteomes" id="UP000756346">
    <property type="component" value="Unassembled WGS sequence"/>
</dbReference>